<dbReference type="EMBL" id="NCKU01006774">
    <property type="protein sequence ID" value="RWS03172.1"/>
    <property type="molecule type" value="Genomic_DNA"/>
</dbReference>
<dbReference type="InterPro" id="IPR036375">
    <property type="entry name" value="Hemopexin-like_dom_sf"/>
</dbReference>
<evidence type="ECO:0000313" key="3">
    <source>
        <dbReference type="Proteomes" id="UP000285301"/>
    </source>
</evidence>
<reference evidence="1 3" key="1">
    <citation type="journal article" date="2018" name="Gigascience">
        <title>Genomes of trombidid mites reveal novel predicted allergens and laterally-transferred genes associated with secondary metabolism.</title>
        <authorList>
            <person name="Dong X."/>
            <person name="Chaisiri K."/>
            <person name="Xia D."/>
            <person name="Armstrong S.D."/>
            <person name="Fang Y."/>
            <person name="Donnelly M.J."/>
            <person name="Kadowaki T."/>
            <person name="McGarry J.W."/>
            <person name="Darby A.C."/>
            <person name="Makepeace B.L."/>
        </authorList>
    </citation>
    <scope>NUCLEOTIDE SEQUENCE [LARGE SCALE GENOMIC DNA]</scope>
    <source>
        <strain evidence="1">UoL-WK</strain>
    </source>
</reference>
<dbReference type="EMBL" id="NCKU01005708">
    <property type="protein sequence ID" value="RWS04243.1"/>
    <property type="molecule type" value="Genomic_DNA"/>
</dbReference>
<comment type="caution">
    <text evidence="1">The sequence shown here is derived from an EMBL/GenBank/DDBJ whole genome shotgun (WGS) entry which is preliminary data.</text>
</comment>
<accession>A0A3S3NI93</accession>
<name>A0A3S3NI93_9ACAR</name>
<proteinExistence type="predicted"/>
<dbReference type="Gene3D" id="2.110.10.10">
    <property type="entry name" value="Hemopexin-like domain"/>
    <property type="match status" value="1"/>
</dbReference>
<dbReference type="AlphaFoldDB" id="A0A3S3NI93"/>
<organism evidence="1 3">
    <name type="scientific">Dinothrombium tinctorium</name>
    <dbReference type="NCBI Taxonomy" id="1965070"/>
    <lineage>
        <taxon>Eukaryota</taxon>
        <taxon>Metazoa</taxon>
        <taxon>Ecdysozoa</taxon>
        <taxon>Arthropoda</taxon>
        <taxon>Chelicerata</taxon>
        <taxon>Arachnida</taxon>
        <taxon>Acari</taxon>
        <taxon>Acariformes</taxon>
        <taxon>Trombidiformes</taxon>
        <taxon>Prostigmata</taxon>
        <taxon>Anystina</taxon>
        <taxon>Parasitengona</taxon>
        <taxon>Trombidioidea</taxon>
        <taxon>Trombidiidae</taxon>
        <taxon>Dinothrombium</taxon>
    </lineage>
</organism>
<evidence type="ECO:0000313" key="1">
    <source>
        <dbReference type="EMBL" id="RWS03172.1"/>
    </source>
</evidence>
<dbReference type="OrthoDB" id="8953614at2759"/>
<dbReference type="Proteomes" id="UP000285301">
    <property type="component" value="Unassembled WGS sequence"/>
</dbReference>
<reference evidence="1" key="2">
    <citation type="submission" date="2018-11" db="EMBL/GenBank/DDBJ databases">
        <title>Trombidioid mite genomics.</title>
        <authorList>
            <person name="Dong X."/>
        </authorList>
    </citation>
    <scope>NUCLEOTIDE SEQUENCE</scope>
    <source>
        <strain evidence="1">UoL-WK</strain>
    </source>
</reference>
<gene>
    <name evidence="2" type="ORF">B4U79_18377</name>
    <name evidence="1" type="ORF">B4U79_18445</name>
</gene>
<keyword evidence="3" id="KW-1185">Reference proteome</keyword>
<dbReference type="SUPFAM" id="SSF50923">
    <property type="entry name" value="Hemopexin-like domain"/>
    <property type="match status" value="1"/>
</dbReference>
<protein>
    <submittedName>
        <fullName evidence="1">Uncharacterized protein</fullName>
    </submittedName>
</protein>
<evidence type="ECO:0000313" key="2">
    <source>
        <dbReference type="EMBL" id="RWS04243.1"/>
    </source>
</evidence>
<sequence length="193" mass="22897">MPYYRLQNGSYLTIVSKGRLLKFGDYVMFFENNTFDFQRPIDFSSNHRILLGCQSALCIDSRIDAMLRKKESNNAYIIYGAFVFLWNLQYSVPRNWMLLSKELSLNYRNLDAAFLDSRSNSYYFFKVRAFEQILENQILIFEQIRKENQVYCNKSDVGTPIATLFHRSGFDSRTRIDAAVYYDRFVYIFKGNK</sequence>